<dbReference type="HAMAP" id="MF_00853">
    <property type="entry name" value="HemG"/>
    <property type="match status" value="1"/>
</dbReference>
<dbReference type="NCBIfam" id="NF008316">
    <property type="entry name" value="PRK11104.1"/>
    <property type="match status" value="1"/>
</dbReference>
<dbReference type="InterPro" id="IPR008254">
    <property type="entry name" value="Flavodoxin/NO_synth"/>
</dbReference>
<dbReference type="Proteomes" id="UP000294355">
    <property type="component" value="Chromosome"/>
</dbReference>
<dbReference type="SUPFAM" id="SSF52218">
    <property type="entry name" value="Flavoproteins"/>
    <property type="match status" value="1"/>
</dbReference>
<evidence type="ECO:0000256" key="2">
    <source>
        <dbReference type="ARBA" id="ARBA00022643"/>
    </source>
</evidence>
<evidence type="ECO:0000256" key="5">
    <source>
        <dbReference type="ARBA" id="ARBA00023136"/>
    </source>
</evidence>
<evidence type="ECO:0000256" key="3">
    <source>
        <dbReference type="ARBA" id="ARBA00022741"/>
    </source>
</evidence>
<comment type="subcellular location">
    <subcellularLocation>
        <location evidence="7">Cell membrane</location>
        <topology evidence="7">Peripheral membrane protein</topology>
    </subcellularLocation>
</comment>
<dbReference type="RefSeq" id="WP_133971223.1">
    <property type="nucleotide sequence ID" value="NZ_LS999521.1"/>
</dbReference>
<keyword evidence="5" id="KW-0472">Membrane</keyword>
<dbReference type="GO" id="GO:0006782">
    <property type="term" value="P:protoporphyrinogen IX biosynthetic process"/>
    <property type="evidence" value="ECO:0007669"/>
    <property type="project" value="UniProtKB-UniRule"/>
</dbReference>
<comment type="catalytic activity">
    <reaction evidence="7">
        <text>protoporphyrinogen IX + 3 a menaquinone = protoporphyrin IX + 3 a menaquinol</text>
        <dbReference type="Rhea" id="RHEA:27409"/>
        <dbReference type="Rhea" id="RHEA-COMP:9537"/>
        <dbReference type="Rhea" id="RHEA-COMP:9539"/>
        <dbReference type="ChEBI" id="CHEBI:16374"/>
        <dbReference type="ChEBI" id="CHEBI:18151"/>
        <dbReference type="ChEBI" id="CHEBI:57306"/>
        <dbReference type="ChEBI" id="CHEBI:57307"/>
        <dbReference type="EC" id="1.3.5.3"/>
    </reaction>
</comment>
<evidence type="ECO:0000313" key="9">
    <source>
        <dbReference type="EMBL" id="VAX43014.1"/>
    </source>
</evidence>
<evidence type="ECO:0000259" key="8">
    <source>
        <dbReference type="PROSITE" id="PS50902"/>
    </source>
</evidence>
<evidence type="ECO:0000256" key="4">
    <source>
        <dbReference type="ARBA" id="ARBA00023002"/>
    </source>
</evidence>
<evidence type="ECO:0000313" key="10">
    <source>
        <dbReference type="Proteomes" id="UP000294355"/>
    </source>
</evidence>
<keyword evidence="4 7" id="KW-0560">Oxidoreductase</keyword>
<dbReference type="PANTHER" id="PTHR38030">
    <property type="entry name" value="PROTOPORPHYRINOGEN IX DEHYDROGENASE [MENAQUINONE]"/>
    <property type="match status" value="1"/>
</dbReference>
<dbReference type="PANTHER" id="PTHR38030:SF2">
    <property type="entry name" value="PROTOPORPHYRINOGEN IX DEHYDROGENASE [QUINONE]"/>
    <property type="match status" value="1"/>
</dbReference>
<evidence type="ECO:0000256" key="7">
    <source>
        <dbReference type="HAMAP-Rule" id="MF_00853"/>
    </source>
</evidence>
<keyword evidence="3 7" id="KW-0547">Nucleotide-binding</keyword>
<evidence type="ECO:0000256" key="1">
    <source>
        <dbReference type="ARBA" id="ARBA00022630"/>
    </source>
</evidence>
<dbReference type="InterPro" id="IPR029039">
    <property type="entry name" value="Flavoprotein-like_sf"/>
</dbReference>
<keyword evidence="6 7" id="KW-0627">Porphyrin biosynthesis</keyword>
<dbReference type="InterPro" id="IPR044264">
    <property type="entry name" value="HemG"/>
</dbReference>
<gene>
    <name evidence="7 9" type="primary">hemG</name>
    <name evidence="9" type="ORF">AC2117_00143</name>
</gene>
<comment type="cofactor">
    <cofactor evidence="7">
        <name>FMN</name>
        <dbReference type="ChEBI" id="CHEBI:58210"/>
    </cofactor>
    <text evidence="7">Binds 1 FMN non-covalently per subunit.</text>
</comment>
<feature type="domain" description="Flavodoxin-like" evidence="8">
    <location>
        <begin position="4"/>
        <end position="184"/>
    </location>
</feature>
<comment type="function">
    <text evidence="7">Catalyzes the 6-electron oxidation of protoporphyrinogen IX to form protoporphyrin IX; under anaerobic conditions uses menaquinone as an electron acceptor, under aerobic conditions uses ubiquinone as an electron acceptor.</text>
</comment>
<organism evidence="9 10">
    <name type="scientific">Acinetobacter calcoaceticus</name>
    <dbReference type="NCBI Taxonomy" id="471"/>
    <lineage>
        <taxon>Bacteria</taxon>
        <taxon>Pseudomonadati</taxon>
        <taxon>Pseudomonadota</taxon>
        <taxon>Gammaproteobacteria</taxon>
        <taxon>Moraxellales</taxon>
        <taxon>Moraxellaceae</taxon>
        <taxon>Acinetobacter</taxon>
        <taxon>Acinetobacter calcoaceticus/baumannii complex</taxon>
    </lineage>
</organism>
<dbReference type="PROSITE" id="PS50902">
    <property type="entry name" value="FLAVODOXIN_LIKE"/>
    <property type="match status" value="1"/>
</dbReference>
<dbReference type="GO" id="GO:0004729">
    <property type="term" value="F:oxygen-dependent protoporphyrinogen oxidase activity"/>
    <property type="evidence" value="ECO:0007669"/>
    <property type="project" value="InterPro"/>
</dbReference>
<dbReference type="OrthoDB" id="9795729at2"/>
<comment type="catalytic activity">
    <reaction evidence="7">
        <text>protoporphyrinogen IX + 3 a quinone = protoporphyrin IX + 3 a quinol</text>
        <dbReference type="Rhea" id="RHEA:65032"/>
        <dbReference type="ChEBI" id="CHEBI:24646"/>
        <dbReference type="ChEBI" id="CHEBI:57306"/>
        <dbReference type="ChEBI" id="CHEBI:57307"/>
        <dbReference type="ChEBI" id="CHEBI:132124"/>
        <dbReference type="EC" id="1.3.5.3"/>
    </reaction>
</comment>
<dbReference type="InterPro" id="IPR026816">
    <property type="entry name" value="Flavodoxin_dom"/>
</dbReference>
<comment type="catalytic activity">
    <reaction evidence="7">
        <text>protoporphyrinogen IX + 3 a ubiquinone = protoporphyrin IX + 3 a ubiquinol</text>
        <dbReference type="Rhea" id="RHEA:63936"/>
        <dbReference type="Rhea" id="RHEA-COMP:9565"/>
        <dbReference type="Rhea" id="RHEA-COMP:9566"/>
        <dbReference type="ChEBI" id="CHEBI:16389"/>
        <dbReference type="ChEBI" id="CHEBI:17976"/>
        <dbReference type="ChEBI" id="CHEBI:57306"/>
        <dbReference type="ChEBI" id="CHEBI:57307"/>
    </reaction>
</comment>
<dbReference type="Gene3D" id="3.40.50.360">
    <property type="match status" value="1"/>
</dbReference>
<name>A0A446ZEV6_ACICA</name>
<dbReference type="AlphaFoldDB" id="A0A446ZEV6"/>
<sequence length="184" mass="21512">MKNILILFSTTDGQTLKISNYIKDILLGYGFKISVFSIDDYSKIDIKYDFILIGASIRYGKYSQSLYKFIENNLQELESINNGFFSVSATARKKGRDIPELDNYFKKFKEKTNWKPDIVGVFSGAINYPKYNIIDRYMIKFIMYLTNGPTNLSKTFEFTDWNKVSLFAIKIVDIFKYQNNFDSQ</sequence>
<accession>A0A446ZEV6</accession>
<comment type="similarity">
    <text evidence="7">Belongs to the HemG family.</text>
</comment>
<proteinExistence type="inferred from homology"/>
<dbReference type="Pfam" id="PF12724">
    <property type="entry name" value="Flavodoxin_5"/>
    <property type="match status" value="1"/>
</dbReference>
<dbReference type="UniPathway" id="UPA00251">
    <property type="reaction ID" value="UER00324"/>
</dbReference>
<dbReference type="GO" id="GO:0070819">
    <property type="term" value="F:menaquinone-dependent protoporphyrinogen oxidase activity"/>
    <property type="evidence" value="ECO:0007669"/>
    <property type="project" value="UniProtKB-UniRule"/>
</dbReference>
<dbReference type="GO" id="GO:0005886">
    <property type="term" value="C:plasma membrane"/>
    <property type="evidence" value="ECO:0007669"/>
    <property type="project" value="UniProtKB-SubCell"/>
</dbReference>
<keyword evidence="2 7" id="KW-0288">FMN</keyword>
<keyword evidence="7" id="KW-1003">Cell membrane</keyword>
<dbReference type="InterPro" id="IPR052200">
    <property type="entry name" value="Protoporphyrinogen_IX_DH"/>
</dbReference>
<keyword evidence="1 7" id="KW-0285">Flavoprotein</keyword>
<dbReference type="EMBL" id="LS999521">
    <property type="protein sequence ID" value="VAX43014.1"/>
    <property type="molecule type" value="Genomic_DNA"/>
</dbReference>
<reference evidence="9 10" key="1">
    <citation type="submission" date="2018-08" db="EMBL/GenBank/DDBJ databases">
        <authorList>
            <person name="Gonzaga-Molto A."/>
        </authorList>
    </citation>
    <scope>NUCLEOTIDE SEQUENCE [LARGE SCALE GENOMIC DNA]</scope>
    <source>
        <strain evidence="9">Acinetobacter calcoaceticus str. 2117</strain>
    </source>
</reference>
<evidence type="ECO:0000256" key="6">
    <source>
        <dbReference type="ARBA" id="ARBA00023244"/>
    </source>
</evidence>
<dbReference type="GO" id="GO:0010181">
    <property type="term" value="F:FMN binding"/>
    <property type="evidence" value="ECO:0007669"/>
    <property type="project" value="UniProtKB-UniRule"/>
</dbReference>
<dbReference type="EC" id="1.3.5.3" evidence="7"/>
<comment type="pathway">
    <text evidence="7">Porphyrin-containing compound metabolism; protoporphyrin-IX biosynthesis; protoporphyrin-IX from protoporphyrinogen-IX: step 1/1.</text>
</comment>
<protein>
    <recommendedName>
        <fullName evidence="7">Protoporphyrinogen IX dehydrogenase [quinone]</fullName>
        <ecNumber evidence="7">1.3.5.3</ecNumber>
    </recommendedName>
    <alternativeName>
        <fullName evidence="7">Protoporphyrinogen IX dehydrogenase [menaquinone]</fullName>
    </alternativeName>
    <alternativeName>
        <fullName evidence="7">Protoporphyrinogen IX dehydrogenase [ubiquinone]</fullName>
    </alternativeName>
    <alternativeName>
        <fullName evidence="7">Protoporphyrinogen oxidase</fullName>
        <shortName evidence="7">PPO</shortName>
    </alternativeName>
</protein>